<dbReference type="AlphaFoldDB" id="A0A1I7XZZ9"/>
<sequence length="75" mass="8763">MDIQEKKWCFHVALSTVREDTRKISTEKGHMFSRKVIDQCSDQEREFSALISRVLVVQWLMPLTCVPICTESPSY</sequence>
<proteinExistence type="predicted"/>
<reference evidence="2" key="1">
    <citation type="submission" date="2016-11" db="UniProtKB">
        <authorList>
            <consortium name="WormBaseParasite"/>
        </authorList>
    </citation>
    <scope>IDENTIFICATION</scope>
</reference>
<name>A0A1I7XZZ9_9BILA</name>
<dbReference type="Proteomes" id="UP000095287">
    <property type="component" value="Unplaced"/>
</dbReference>
<evidence type="ECO:0000313" key="2">
    <source>
        <dbReference type="WBParaSite" id="L893_g1124.t1"/>
    </source>
</evidence>
<evidence type="ECO:0000313" key="1">
    <source>
        <dbReference type="Proteomes" id="UP000095287"/>
    </source>
</evidence>
<keyword evidence="1" id="KW-1185">Reference proteome</keyword>
<organism evidence="1 2">
    <name type="scientific">Steinernema glaseri</name>
    <dbReference type="NCBI Taxonomy" id="37863"/>
    <lineage>
        <taxon>Eukaryota</taxon>
        <taxon>Metazoa</taxon>
        <taxon>Ecdysozoa</taxon>
        <taxon>Nematoda</taxon>
        <taxon>Chromadorea</taxon>
        <taxon>Rhabditida</taxon>
        <taxon>Tylenchina</taxon>
        <taxon>Panagrolaimomorpha</taxon>
        <taxon>Strongyloidoidea</taxon>
        <taxon>Steinernematidae</taxon>
        <taxon>Steinernema</taxon>
    </lineage>
</organism>
<dbReference type="WBParaSite" id="L893_g1124.t1">
    <property type="protein sequence ID" value="L893_g1124.t1"/>
    <property type="gene ID" value="L893_g1124"/>
</dbReference>
<accession>A0A1I7XZZ9</accession>
<protein>
    <submittedName>
        <fullName evidence="2">Uncharacterized protein</fullName>
    </submittedName>
</protein>